<reference evidence="3" key="3">
    <citation type="submission" date="2015-06" db="UniProtKB">
        <authorList>
            <consortium name="EnsemblMetazoa"/>
        </authorList>
    </citation>
    <scope>IDENTIFICATION</scope>
</reference>
<dbReference type="EMBL" id="KB311050">
    <property type="protein sequence ID" value="ELT90148.1"/>
    <property type="molecule type" value="Genomic_DNA"/>
</dbReference>
<sequence>MPPPLSLITSSAYLLASARLLQTPLTYHITRLEAPSFSMLAATEFLDGHSSCQDKPHKKLTPTCRRRMGLHEDIGMDSLWTGEWFDPNASNSWPECVAQNIDVTNSGIGSVCLAPNQAESPHGRNEQMDSTPQTMGESIGQ</sequence>
<dbReference type="EMBL" id="AMQN01014547">
    <property type="status" value="NOT_ANNOTATED_CDS"/>
    <property type="molecule type" value="Genomic_DNA"/>
</dbReference>
<accession>R7T8S8</accession>
<evidence type="ECO:0000313" key="4">
    <source>
        <dbReference type="Proteomes" id="UP000014760"/>
    </source>
</evidence>
<evidence type="ECO:0000313" key="2">
    <source>
        <dbReference type="EMBL" id="ELT90148.1"/>
    </source>
</evidence>
<dbReference type="Proteomes" id="UP000014760">
    <property type="component" value="Unassembled WGS sequence"/>
</dbReference>
<name>R7T8S8_CAPTE</name>
<gene>
    <name evidence="2" type="ORF">CAPTEDRAFT_215413</name>
</gene>
<keyword evidence="4" id="KW-1185">Reference proteome</keyword>
<proteinExistence type="predicted"/>
<reference evidence="2 4" key="2">
    <citation type="journal article" date="2013" name="Nature">
        <title>Insights into bilaterian evolution from three spiralian genomes.</title>
        <authorList>
            <person name="Simakov O."/>
            <person name="Marletaz F."/>
            <person name="Cho S.J."/>
            <person name="Edsinger-Gonzales E."/>
            <person name="Havlak P."/>
            <person name="Hellsten U."/>
            <person name="Kuo D.H."/>
            <person name="Larsson T."/>
            <person name="Lv J."/>
            <person name="Arendt D."/>
            <person name="Savage R."/>
            <person name="Osoegawa K."/>
            <person name="de Jong P."/>
            <person name="Grimwood J."/>
            <person name="Chapman J.A."/>
            <person name="Shapiro H."/>
            <person name="Aerts A."/>
            <person name="Otillar R.P."/>
            <person name="Terry A.Y."/>
            <person name="Boore J.L."/>
            <person name="Grigoriev I.V."/>
            <person name="Lindberg D.R."/>
            <person name="Seaver E.C."/>
            <person name="Weisblat D.A."/>
            <person name="Putnam N.H."/>
            <person name="Rokhsar D.S."/>
        </authorList>
    </citation>
    <scope>NUCLEOTIDE SEQUENCE</scope>
    <source>
        <strain evidence="2 4">I ESC-2004</strain>
    </source>
</reference>
<protein>
    <submittedName>
        <fullName evidence="2 3">Uncharacterized protein</fullName>
    </submittedName>
</protein>
<dbReference type="EnsemblMetazoa" id="CapteT215413">
    <property type="protein sequence ID" value="CapteP215413"/>
    <property type="gene ID" value="CapteG215413"/>
</dbReference>
<feature type="compositionally biased region" description="Polar residues" evidence="1">
    <location>
        <begin position="128"/>
        <end position="141"/>
    </location>
</feature>
<reference evidence="4" key="1">
    <citation type="submission" date="2012-12" db="EMBL/GenBank/DDBJ databases">
        <authorList>
            <person name="Hellsten U."/>
            <person name="Grimwood J."/>
            <person name="Chapman J.A."/>
            <person name="Shapiro H."/>
            <person name="Aerts A."/>
            <person name="Otillar R.P."/>
            <person name="Terry A.Y."/>
            <person name="Boore J.L."/>
            <person name="Simakov O."/>
            <person name="Marletaz F."/>
            <person name="Cho S.-J."/>
            <person name="Edsinger-Gonzales E."/>
            <person name="Havlak P."/>
            <person name="Kuo D.-H."/>
            <person name="Larsson T."/>
            <person name="Lv J."/>
            <person name="Arendt D."/>
            <person name="Savage R."/>
            <person name="Osoegawa K."/>
            <person name="de Jong P."/>
            <person name="Lindberg D.R."/>
            <person name="Seaver E.C."/>
            <person name="Weisblat D.A."/>
            <person name="Putnam N.H."/>
            <person name="Grigoriev I.V."/>
            <person name="Rokhsar D.S."/>
        </authorList>
    </citation>
    <scope>NUCLEOTIDE SEQUENCE</scope>
    <source>
        <strain evidence="4">I ESC-2004</strain>
    </source>
</reference>
<evidence type="ECO:0000256" key="1">
    <source>
        <dbReference type="SAM" id="MobiDB-lite"/>
    </source>
</evidence>
<feature type="region of interest" description="Disordered" evidence="1">
    <location>
        <begin position="115"/>
        <end position="141"/>
    </location>
</feature>
<dbReference type="AlphaFoldDB" id="R7T8S8"/>
<evidence type="ECO:0000313" key="3">
    <source>
        <dbReference type="EnsemblMetazoa" id="CapteP215413"/>
    </source>
</evidence>
<organism evidence="2">
    <name type="scientific">Capitella teleta</name>
    <name type="common">Polychaete worm</name>
    <dbReference type="NCBI Taxonomy" id="283909"/>
    <lineage>
        <taxon>Eukaryota</taxon>
        <taxon>Metazoa</taxon>
        <taxon>Spiralia</taxon>
        <taxon>Lophotrochozoa</taxon>
        <taxon>Annelida</taxon>
        <taxon>Polychaeta</taxon>
        <taxon>Sedentaria</taxon>
        <taxon>Scolecida</taxon>
        <taxon>Capitellidae</taxon>
        <taxon>Capitella</taxon>
    </lineage>
</organism>
<dbReference type="HOGENOM" id="CLU_1827149_0_0_1"/>